<keyword evidence="3 6" id="KW-0133">Cell shape</keyword>
<dbReference type="InterPro" id="IPR038063">
    <property type="entry name" value="Transpep_catalytic_dom"/>
</dbReference>
<dbReference type="GeneID" id="88848832"/>
<comment type="pathway">
    <text evidence="1 6">Cell wall biogenesis; peptidoglycan biosynthesis.</text>
</comment>
<dbReference type="GO" id="GO:0005576">
    <property type="term" value="C:extracellular region"/>
    <property type="evidence" value="ECO:0007669"/>
    <property type="project" value="TreeGrafter"/>
</dbReference>
<keyword evidence="4 6" id="KW-0573">Peptidoglycan synthesis</keyword>
<dbReference type="InterPro" id="IPR038054">
    <property type="entry name" value="LD_TPept-like_central_sf"/>
</dbReference>
<dbReference type="PANTHER" id="PTHR30582">
    <property type="entry name" value="L,D-TRANSPEPTIDASE"/>
    <property type="match status" value="1"/>
</dbReference>
<evidence type="ECO:0000256" key="1">
    <source>
        <dbReference type="ARBA" id="ARBA00004752"/>
    </source>
</evidence>
<dbReference type="Proteomes" id="UP000273154">
    <property type="component" value="Chromosome"/>
</dbReference>
<dbReference type="PANTHER" id="PTHR30582:SF2">
    <property type="entry name" value="L,D-TRANSPEPTIDASE YCIB-RELATED"/>
    <property type="match status" value="1"/>
</dbReference>
<dbReference type="EMBL" id="AP019367">
    <property type="protein sequence ID" value="BBH50117.1"/>
    <property type="molecule type" value="Genomic_DNA"/>
</dbReference>
<evidence type="ECO:0000313" key="10">
    <source>
        <dbReference type="Proteomes" id="UP000273154"/>
    </source>
</evidence>
<gene>
    <name evidence="9" type="ORF">Pcatena_07040</name>
</gene>
<sequence length="518" mass="54659">MANRFGGGKAVKGKHAAGAHAAGQVFADQGDGGDAQKGSAGKVALIVAGVIVGLVALVYLLGALAFSFVFMPGTTLDGADVSLKFASEVAADKASGISAFQSQVVGDNFSLTVRGQDVDLAFDKDAYAGALIAQQHAFAWPLHIAEHHELQGSNGATFDSDKLTELLGPAIDEFNASATQSTNATIAFDETTQQYAVVPEKVGTALDRDATIEAVGEGLRGLSRRIALDDTCLSQPTVTSDDASLATAAQNANRFMTADIPLTLNGQAAGEVTRAQISSWITLDENLNATLDDAKLGEWLKSEVAAKYDTRGAARTYTRPDGKAVTVDATGSNHWDDAYGWVTDEEALATALKQAVEAGSTSAIEIPTKSTAQAAPDAGLKDWGNRYIDIDLAEQHVRMYDDSGALVWESDCVTGDHAQGHDTPVGVYTLNGYRASGNVELRGTIDPATNEPEYISHVGYWMPFIGNSWALHDANWRSRFGGDIYQYAGSHGCVNLPADKAKELFGLCKVGDVVVVHN</sequence>
<dbReference type="GO" id="GO:0071555">
    <property type="term" value="P:cell wall organization"/>
    <property type="evidence" value="ECO:0007669"/>
    <property type="project" value="UniProtKB-UniRule"/>
</dbReference>
<evidence type="ECO:0000256" key="3">
    <source>
        <dbReference type="ARBA" id="ARBA00022960"/>
    </source>
</evidence>
<dbReference type="RefSeq" id="WP_126421676.1">
    <property type="nucleotide sequence ID" value="NZ_AP019367.1"/>
</dbReference>
<feature type="active site" description="Proton donor/acceptor" evidence="6">
    <location>
        <position position="472"/>
    </location>
</feature>
<dbReference type="Gene3D" id="2.40.440.10">
    <property type="entry name" value="L,D-transpeptidase catalytic domain-like"/>
    <property type="match status" value="1"/>
</dbReference>
<accession>A0A3G9JXA5</accession>
<feature type="domain" description="L,D-TPase catalytic" evidence="8">
    <location>
        <begin position="386"/>
        <end position="517"/>
    </location>
</feature>
<reference evidence="10" key="1">
    <citation type="submission" date="2018-11" db="EMBL/GenBank/DDBJ databases">
        <title>Comparative genomics of Parolsenella catena and Libanicoccus massiliensis: Reclassification of Libanicoccus massiliensis as Parolsenella massiliensis comb. nov.</title>
        <authorList>
            <person name="Sakamoto M."/>
            <person name="Ikeyama N."/>
            <person name="Murakami T."/>
            <person name="Mori H."/>
            <person name="Yuki M."/>
            <person name="Ohkuma M."/>
        </authorList>
    </citation>
    <scope>NUCLEOTIDE SEQUENCE [LARGE SCALE GENOMIC DNA]</scope>
    <source>
        <strain evidence="10">JCM 31932</strain>
    </source>
</reference>
<keyword evidence="2" id="KW-0808">Transferase</keyword>
<keyword evidence="10" id="KW-1185">Reference proteome</keyword>
<keyword evidence="5 6" id="KW-0961">Cell wall biogenesis/degradation</keyword>
<evidence type="ECO:0000256" key="5">
    <source>
        <dbReference type="ARBA" id="ARBA00023316"/>
    </source>
</evidence>
<keyword evidence="7" id="KW-1133">Transmembrane helix</keyword>
<protein>
    <recommendedName>
        <fullName evidence="8">L,D-TPase catalytic domain-containing protein</fullName>
    </recommendedName>
</protein>
<organism evidence="9 10">
    <name type="scientific">Parolsenella catena</name>
    <dbReference type="NCBI Taxonomy" id="2003188"/>
    <lineage>
        <taxon>Bacteria</taxon>
        <taxon>Bacillati</taxon>
        <taxon>Actinomycetota</taxon>
        <taxon>Coriobacteriia</taxon>
        <taxon>Coriobacteriales</taxon>
        <taxon>Atopobiaceae</taxon>
        <taxon>Parolsenella</taxon>
    </lineage>
</organism>
<dbReference type="UniPathway" id="UPA00219"/>
<dbReference type="SUPFAM" id="SSF143985">
    <property type="entry name" value="L,D-transpeptidase pre-catalytic domain-like"/>
    <property type="match status" value="1"/>
</dbReference>
<dbReference type="GO" id="GO:0018104">
    <property type="term" value="P:peptidoglycan-protein cross-linking"/>
    <property type="evidence" value="ECO:0007669"/>
    <property type="project" value="TreeGrafter"/>
</dbReference>
<dbReference type="Gene3D" id="3.10.20.800">
    <property type="match status" value="1"/>
</dbReference>
<evidence type="ECO:0000256" key="6">
    <source>
        <dbReference type="PROSITE-ProRule" id="PRU01373"/>
    </source>
</evidence>
<evidence type="ECO:0000256" key="7">
    <source>
        <dbReference type="SAM" id="Phobius"/>
    </source>
</evidence>
<name>A0A3G9JXA5_9ACTN</name>
<evidence type="ECO:0000259" key="8">
    <source>
        <dbReference type="PROSITE" id="PS52029"/>
    </source>
</evidence>
<dbReference type="GO" id="GO:0008360">
    <property type="term" value="P:regulation of cell shape"/>
    <property type="evidence" value="ECO:0007669"/>
    <property type="project" value="UniProtKB-UniRule"/>
</dbReference>
<dbReference type="GO" id="GO:0071972">
    <property type="term" value="F:peptidoglycan L,D-transpeptidase activity"/>
    <property type="evidence" value="ECO:0007669"/>
    <property type="project" value="TreeGrafter"/>
</dbReference>
<dbReference type="AlphaFoldDB" id="A0A3G9JXA5"/>
<feature type="transmembrane region" description="Helical" evidence="7">
    <location>
        <begin position="43"/>
        <end position="71"/>
    </location>
</feature>
<feature type="active site" description="Nucleophile" evidence="6">
    <location>
        <position position="493"/>
    </location>
</feature>
<dbReference type="SUPFAM" id="SSF141523">
    <property type="entry name" value="L,D-transpeptidase catalytic domain-like"/>
    <property type="match status" value="1"/>
</dbReference>
<dbReference type="GO" id="GO:0016740">
    <property type="term" value="F:transferase activity"/>
    <property type="evidence" value="ECO:0007669"/>
    <property type="project" value="UniProtKB-KW"/>
</dbReference>
<dbReference type="InterPro" id="IPR050979">
    <property type="entry name" value="LD-transpeptidase"/>
</dbReference>
<proteinExistence type="predicted"/>
<dbReference type="Pfam" id="PF03734">
    <property type="entry name" value="YkuD"/>
    <property type="match status" value="1"/>
</dbReference>
<keyword evidence="7" id="KW-0472">Membrane</keyword>
<dbReference type="KEGG" id="pcat:Pcatena_07040"/>
<evidence type="ECO:0000256" key="2">
    <source>
        <dbReference type="ARBA" id="ARBA00022679"/>
    </source>
</evidence>
<dbReference type="PROSITE" id="PS52029">
    <property type="entry name" value="LD_TPASE"/>
    <property type="match status" value="1"/>
</dbReference>
<evidence type="ECO:0000313" key="9">
    <source>
        <dbReference type="EMBL" id="BBH50117.1"/>
    </source>
</evidence>
<dbReference type="CDD" id="cd16913">
    <property type="entry name" value="YkuD_like"/>
    <property type="match status" value="1"/>
</dbReference>
<dbReference type="OrthoDB" id="3176960at2"/>
<evidence type="ECO:0000256" key="4">
    <source>
        <dbReference type="ARBA" id="ARBA00022984"/>
    </source>
</evidence>
<keyword evidence="7" id="KW-0812">Transmembrane</keyword>
<dbReference type="InterPro" id="IPR005490">
    <property type="entry name" value="LD_TPept_cat_dom"/>
</dbReference>